<dbReference type="RefSeq" id="WP_090160838.1">
    <property type="nucleotide sequence ID" value="NZ_FMWK01000002.1"/>
</dbReference>
<organism evidence="2 3">
    <name type="scientific">Pseudobutyrivibrio xylanivorans</name>
    <dbReference type="NCBI Taxonomy" id="185007"/>
    <lineage>
        <taxon>Bacteria</taxon>
        <taxon>Bacillati</taxon>
        <taxon>Bacillota</taxon>
        <taxon>Clostridia</taxon>
        <taxon>Lachnospirales</taxon>
        <taxon>Lachnospiraceae</taxon>
        <taxon>Pseudobutyrivibrio</taxon>
    </lineage>
</organism>
<evidence type="ECO:0000259" key="1">
    <source>
        <dbReference type="PROSITE" id="PS51746"/>
    </source>
</evidence>
<dbReference type="PANTHER" id="PTHR13832">
    <property type="entry name" value="PROTEIN PHOSPHATASE 2C"/>
    <property type="match status" value="1"/>
</dbReference>
<accession>A0A1G5RRK8</accession>
<dbReference type="InterPro" id="IPR036457">
    <property type="entry name" value="PPM-type-like_dom_sf"/>
</dbReference>
<sequence>MISYKITDVGIKRKVNQDTVYANDSGVGNLPNLYIVADGMGGELAGDYASAKCVEIVVDGVRTSRESEPVKILEQAIQSANQIIYQESKSDSAKAGMGTTLVLATFIDGHLYVANVGDSRLYVATVTKLLQITKDHSVVAELVRTGELDEDDARTDKRKNMITRAIGAEEKITPDYFDVILRGGEKVLLCSDGLTNMVEDKDIYSVITASESLEARAKELIQRANSNGGKDNISVVIIE</sequence>
<dbReference type="EMBL" id="FMWK01000002">
    <property type="protein sequence ID" value="SCZ76723.1"/>
    <property type="molecule type" value="Genomic_DNA"/>
</dbReference>
<proteinExistence type="predicted"/>
<dbReference type="PANTHER" id="PTHR13832:SF860">
    <property type="entry name" value="PROTEIN PHOSPHATASE PHPP"/>
    <property type="match status" value="1"/>
</dbReference>
<dbReference type="SMART" id="SM00331">
    <property type="entry name" value="PP2C_SIG"/>
    <property type="match status" value="1"/>
</dbReference>
<gene>
    <name evidence="2" type="ORF">SAMN02910350_00398</name>
</gene>
<dbReference type="Gene3D" id="3.60.40.10">
    <property type="entry name" value="PPM-type phosphatase domain"/>
    <property type="match status" value="1"/>
</dbReference>
<dbReference type="InterPro" id="IPR001932">
    <property type="entry name" value="PPM-type_phosphatase-like_dom"/>
</dbReference>
<reference evidence="2 3" key="1">
    <citation type="submission" date="2016-10" db="EMBL/GenBank/DDBJ databases">
        <authorList>
            <person name="de Groot N.N."/>
        </authorList>
    </citation>
    <scope>NUCLEOTIDE SEQUENCE [LARGE SCALE GENOMIC DNA]</scope>
    <source>
        <strain evidence="2 3">DSM 10317</strain>
    </source>
</reference>
<feature type="domain" description="PPM-type phosphatase" evidence="1">
    <location>
        <begin position="3"/>
        <end position="239"/>
    </location>
</feature>
<dbReference type="SMART" id="SM00332">
    <property type="entry name" value="PP2Cc"/>
    <property type="match status" value="1"/>
</dbReference>
<dbReference type="InterPro" id="IPR015655">
    <property type="entry name" value="PP2C"/>
</dbReference>
<dbReference type="Proteomes" id="UP000199428">
    <property type="component" value="Unassembled WGS sequence"/>
</dbReference>
<dbReference type="AlphaFoldDB" id="A0A1G5RRK8"/>
<dbReference type="PROSITE" id="PS51746">
    <property type="entry name" value="PPM_2"/>
    <property type="match status" value="1"/>
</dbReference>
<dbReference type="GO" id="GO:0004722">
    <property type="term" value="F:protein serine/threonine phosphatase activity"/>
    <property type="evidence" value="ECO:0007669"/>
    <property type="project" value="InterPro"/>
</dbReference>
<evidence type="ECO:0000313" key="3">
    <source>
        <dbReference type="Proteomes" id="UP000199428"/>
    </source>
</evidence>
<dbReference type="CDD" id="cd00143">
    <property type="entry name" value="PP2Cc"/>
    <property type="match status" value="1"/>
</dbReference>
<dbReference type="SUPFAM" id="SSF81606">
    <property type="entry name" value="PP2C-like"/>
    <property type="match status" value="1"/>
</dbReference>
<protein>
    <submittedName>
        <fullName evidence="2">Protein phosphatase</fullName>
    </submittedName>
</protein>
<name>A0A1G5RRK8_PSEXY</name>
<dbReference type="NCBIfam" id="NF033484">
    <property type="entry name" value="Stp1_PP2C_phos"/>
    <property type="match status" value="1"/>
</dbReference>
<dbReference type="Pfam" id="PF00481">
    <property type="entry name" value="PP2C"/>
    <property type="match status" value="1"/>
</dbReference>
<evidence type="ECO:0000313" key="2">
    <source>
        <dbReference type="EMBL" id="SCZ76723.1"/>
    </source>
</evidence>